<dbReference type="EMBL" id="CM004480">
    <property type="protein sequence ID" value="OCT69399.1"/>
    <property type="molecule type" value="Genomic_DNA"/>
</dbReference>
<name>A0A974CA47_XENLA</name>
<keyword evidence="1" id="KW-1133">Transmembrane helix</keyword>
<accession>A0A974CA47</accession>
<proteinExistence type="predicted"/>
<organism evidence="2 3">
    <name type="scientific">Xenopus laevis</name>
    <name type="common">African clawed frog</name>
    <dbReference type="NCBI Taxonomy" id="8355"/>
    <lineage>
        <taxon>Eukaryota</taxon>
        <taxon>Metazoa</taxon>
        <taxon>Chordata</taxon>
        <taxon>Craniata</taxon>
        <taxon>Vertebrata</taxon>
        <taxon>Euteleostomi</taxon>
        <taxon>Amphibia</taxon>
        <taxon>Batrachia</taxon>
        <taxon>Anura</taxon>
        <taxon>Pipoidea</taxon>
        <taxon>Pipidae</taxon>
        <taxon>Xenopodinae</taxon>
        <taxon>Xenopus</taxon>
        <taxon>Xenopus</taxon>
    </lineage>
</organism>
<dbReference type="Proteomes" id="UP000694892">
    <property type="component" value="Chromosome 8L"/>
</dbReference>
<evidence type="ECO:0000313" key="2">
    <source>
        <dbReference type="EMBL" id="OCT69399.1"/>
    </source>
</evidence>
<dbReference type="AlphaFoldDB" id="A0A974CA47"/>
<reference evidence="3" key="1">
    <citation type="journal article" date="2016" name="Nature">
        <title>Genome evolution in the allotetraploid frog Xenopus laevis.</title>
        <authorList>
            <person name="Session A.M."/>
            <person name="Uno Y."/>
            <person name="Kwon T."/>
            <person name="Chapman J.A."/>
            <person name="Toyoda A."/>
            <person name="Takahashi S."/>
            <person name="Fukui A."/>
            <person name="Hikosaka A."/>
            <person name="Suzuki A."/>
            <person name="Kondo M."/>
            <person name="van Heeringen S.J."/>
            <person name="Quigley I."/>
            <person name="Heinz S."/>
            <person name="Ogino H."/>
            <person name="Ochi H."/>
            <person name="Hellsten U."/>
            <person name="Lyons J.B."/>
            <person name="Simakov O."/>
            <person name="Putnam N."/>
            <person name="Stites J."/>
            <person name="Kuroki Y."/>
            <person name="Tanaka T."/>
            <person name="Michiue T."/>
            <person name="Watanabe M."/>
            <person name="Bogdanovic O."/>
            <person name="Lister R."/>
            <person name="Georgiou G."/>
            <person name="Paranjpe S.S."/>
            <person name="van Kruijsbergen I."/>
            <person name="Shu S."/>
            <person name="Carlson J."/>
            <person name="Kinoshita T."/>
            <person name="Ohta Y."/>
            <person name="Mawaribuchi S."/>
            <person name="Jenkins J."/>
            <person name="Grimwood J."/>
            <person name="Schmutz J."/>
            <person name="Mitros T."/>
            <person name="Mozaffari S.V."/>
            <person name="Suzuki Y."/>
            <person name="Haramoto Y."/>
            <person name="Yamamoto T.S."/>
            <person name="Takagi C."/>
            <person name="Heald R."/>
            <person name="Miller K."/>
            <person name="Haudenschild C."/>
            <person name="Kitzman J."/>
            <person name="Nakayama T."/>
            <person name="Izutsu Y."/>
            <person name="Robert J."/>
            <person name="Fortriede J."/>
            <person name="Burns K."/>
            <person name="Lotay V."/>
            <person name="Karimi K."/>
            <person name="Yasuoka Y."/>
            <person name="Dichmann D.S."/>
            <person name="Flajnik M.F."/>
            <person name="Houston D.W."/>
            <person name="Shendure J."/>
            <person name="DuPasquier L."/>
            <person name="Vize P.D."/>
            <person name="Zorn A.M."/>
            <person name="Ito M."/>
            <person name="Marcotte E.M."/>
            <person name="Wallingford J.B."/>
            <person name="Ito Y."/>
            <person name="Asashima M."/>
            <person name="Ueno N."/>
            <person name="Matsuda Y."/>
            <person name="Veenstra G.J."/>
            <person name="Fujiyama A."/>
            <person name="Harland R.M."/>
            <person name="Taira M."/>
            <person name="Rokhsar D.S."/>
        </authorList>
    </citation>
    <scope>NUCLEOTIDE SEQUENCE [LARGE SCALE GENOMIC DNA]</scope>
    <source>
        <strain evidence="3">J</strain>
    </source>
</reference>
<feature type="transmembrane region" description="Helical" evidence="1">
    <location>
        <begin position="42"/>
        <end position="64"/>
    </location>
</feature>
<keyword evidence="1" id="KW-0812">Transmembrane</keyword>
<sequence>MKTFTNTFHQNDAVLPMIYLTQSKQQFLQFTMKKKQAETRFLSAYLMLSPVYVTSQVVLFTSLLKNAEQFSGRDNYKGCLAKVHF</sequence>
<evidence type="ECO:0000313" key="3">
    <source>
        <dbReference type="Proteomes" id="UP000694892"/>
    </source>
</evidence>
<gene>
    <name evidence="2" type="ORF">XELAEV_18040714mg</name>
</gene>
<evidence type="ECO:0000256" key="1">
    <source>
        <dbReference type="SAM" id="Phobius"/>
    </source>
</evidence>
<keyword evidence="1" id="KW-0472">Membrane</keyword>
<protein>
    <submittedName>
        <fullName evidence="2">Uncharacterized protein</fullName>
    </submittedName>
</protein>